<feature type="domain" description="EamA" evidence="7">
    <location>
        <begin position="156"/>
        <end position="292"/>
    </location>
</feature>
<protein>
    <submittedName>
        <fullName evidence="8">DMT family transporter</fullName>
    </submittedName>
</protein>
<dbReference type="SUPFAM" id="SSF103481">
    <property type="entry name" value="Multidrug resistance efflux transporter EmrE"/>
    <property type="match status" value="2"/>
</dbReference>
<evidence type="ECO:0000256" key="3">
    <source>
        <dbReference type="ARBA" id="ARBA00022692"/>
    </source>
</evidence>
<dbReference type="GO" id="GO:0016020">
    <property type="term" value="C:membrane"/>
    <property type="evidence" value="ECO:0007669"/>
    <property type="project" value="UniProtKB-SubCell"/>
</dbReference>
<dbReference type="Pfam" id="PF00892">
    <property type="entry name" value="EamA"/>
    <property type="match status" value="2"/>
</dbReference>
<keyword evidence="3 6" id="KW-0812">Transmembrane</keyword>
<evidence type="ECO:0000256" key="6">
    <source>
        <dbReference type="SAM" id="Phobius"/>
    </source>
</evidence>
<reference evidence="8" key="1">
    <citation type="submission" date="2024-07" db="EMBL/GenBank/DDBJ databases">
        <title>Complete genome sequence of Prevotella sp. YM-2024 GTC17259.</title>
        <authorList>
            <person name="Hayashi M."/>
            <person name="Muto Y."/>
            <person name="Tanaka K."/>
            <person name="Niwa H."/>
        </authorList>
    </citation>
    <scope>NUCLEOTIDE SEQUENCE</scope>
    <source>
        <strain evidence="8">GTC17259</strain>
    </source>
</reference>
<feature type="transmembrane region" description="Helical" evidence="6">
    <location>
        <begin position="72"/>
        <end position="93"/>
    </location>
</feature>
<feature type="transmembrane region" description="Helical" evidence="6">
    <location>
        <begin position="130"/>
        <end position="150"/>
    </location>
</feature>
<evidence type="ECO:0000256" key="2">
    <source>
        <dbReference type="ARBA" id="ARBA00007362"/>
    </source>
</evidence>
<evidence type="ECO:0000259" key="7">
    <source>
        <dbReference type="Pfam" id="PF00892"/>
    </source>
</evidence>
<keyword evidence="5 6" id="KW-0472">Membrane</keyword>
<feature type="transmembrane region" description="Helical" evidence="6">
    <location>
        <begin position="275"/>
        <end position="292"/>
    </location>
</feature>
<feature type="transmembrane region" description="Helical" evidence="6">
    <location>
        <begin position="252"/>
        <end position="269"/>
    </location>
</feature>
<dbReference type="PANTHER" id="PTHR32322">
    <property type="entry name" value="INNER MEMBRANE TRANSPORTER"/>
    <property type="match status" value="1"/>
</dbReference>
<feature type="transmembrane region" description="Helical" evidence="6">
    <location>
        <begin position="7"/>
        <end position="26"/>
    </location>
</feature>
<dbReference type="InterPro" id="IPR037185">
    <property type="entry name" value="EmrE-like"/>
</dbReference>
<dbReference type="AlphaFoldDB" id="A0AB33J6K4"/>
<accession>A0AB33J6K4</accession>
<organism evidence="8">
    <name type="scientific">Prevotella sp. GTC17259</name>
    <dbReference type="NCBI Taxonomy" id="3236795"/>
    <lineage>
        <taxon>Bacteria</taxon>
        <taxon>Pseudomonadati</taxon>
        <taxon>Bacteroidota</taxon>
        <taxon>Bacteroidia</taxon>
        <taxon>Bacteroidales</taxon>
        <taxon>Prevotellaceae</taxon>
        <taxon>Prevotella</taxon>
    </lineage>
</organism>
<evidence type="ECO:0000256" key="1">
    <source>
        <dbReference type="ARBA" id="ARBA00004141"/>
    </source>
</evidence>
<feature type="domain" description="EamA" evidence="7">
    <location>
        <begin position="8"/>
        <end position="141"/>
    </location>
</feature>
<evidence type="ECO:0000256" key="5">
    <source>
        <dbReference type="ARBA" id="ARBA00023136"/>
    </source>
</evidence>
<dbReference type="InterPro" id="IPR000620">
    <property type="entry name" value="EamA_dom"/>
</dbReference>
<feature type="transmembrane region" description="Helical" evidence="6">
    <location>
        <begin position="38"/>
        <end position="60"/>
    </location>
</feature>
<feature type="transmembrane region" description="Helical" evidence="6">
    <location>
        <begin position="220"/>
        <end position="240"/>
    </location>
</feature>
<sequence length="306" mass="33498">MTNNKPLIAHLSMLGACTFWGLMAPIGKDAMLHGIDGIGLVSFRVLGGAILFWITSLFTTYEHVPMRDIVKFAGAALFGLVCNQCCYTIGLSITSPSNASIMTTSMPIFAMILSFVILHEPITLKKAGGVLLGCCGALILILTSMTAASSKVGDIRGDLLCMAAQLSFALYLSLFNPLIKRYSVFTINKWMFLWATIMILPFSGRHVMQTKWAAIETKTWMEVGFVVFCGTYLSYILTMIGQRVLRPTVVSIYNYVQPLVSVSVSVLAGIAVFKWSQGLAVVLVFTGVWFVTKSKSKRDAVVTEEK</sequence>
<feature type="transmembrane region" description="Helical" evidence="6">
    <location>
        <begin position="162"/>
        <end position="179"/>
    </location>
</feature>
<dbReference type="InterPro" id="IPR050638">
    <property type="entry name" value="AA-Vitamin_Transporters"/>
</dbReference>
<evidence type="ECO:0000256" key="4">
    <source>
        <dbReference type="ARBA" id="ARBA00022989"/>
    </source>
</evidence>
<comment type="subcellular location">
    <subcellularLocation>
        <location evidence="1">Membrane</location>
        <topology evidence="1">Multi-pass membrane protein</topology>
    </subcellularLocation>
</comment>
<feature type="transmembrane region" description="Helical" evidence="6">
    <location>
        <begin position="191"/>
        <end position="208"/>
    </location>
</feature>
<dbReference type="PROSITE" id="PS51257">
    <property type="entry name" value="PROKAR_LIPOPROTEIN"/>
    <property type="match status" value="1"/>
</dbReference>
<feature type="transmembrane region" description="Helical" evidence="6">
    <location>
        <begin position="99"/>
        <end position="118"/>
    </location>
</feature>
<comment type="similarity">
    <text evidence="2">Belongs to the EamA transporter family.</text>
</comment>
<proteinExistence type="inferred from homology"/>
<evidence type="ECO:0000313" key="8">
    <source>
        <dbReference type="EMBL" id="BFO75019.1"/>
    </source>
</evidence>
<keyword evidence="4 6" id="KW-1133">Transmembrane helix</keyword>
<dbReference type="PANTHER" id="PTHR32322:SF2">
    <property type="entry name" value="EAMA DOMAIN-CONTAINING PROTEIN"/>
    <property type="match status" value="1"/>
</dbReference>
<name>A0AB33J6K4_9BACT</name>
<dbReference type="EMBL" id="AP035787">
    <property type="protein sequence ID" value="BFO75019.1"/>
    <property type="molecule type" value="Genomic_DNA"/>
</dbReference>
<gene>
    <name evidence="8" type="ORF">GTC17259_00690</name>
</gene>